<keyword evidence="1" id="KW-0175">Coiled coil</keyword>
<gene>
    <name evidence="3" type="ORF">AB1Y20_023644</name>
</gene>
<protein>
    <submittedName>
        <fullName evidence="3">Uncharacterized protein</fullName>
    </submittedName>
</protein>
<feature type="coiled-coil region" evidence="1">
    <location>
        <begin position="504"/>
        <end position="564"/>
    </location>
</feature>
<accession>A0AB34JF55</accession>
<evidence type="ECO:0000256" key="2">
    <source>
        <dbReference type="SAM" id="MobiDB-lite"/>
    </source>
</evidence>
<dbReference type="EMBL" id="JBGBPQ010000009">
    <property type="protein sequence ID" value="KAL1520174.1"/>
    <property type="molecule type" value="Genomic_DNA"/>
</dbReference>
<evidence type="ECO:0000313" key="4">
    <source>
        <dbReference type="Proteomes" id="UP001515480"/>
    </source>
</evidence>
<evidence type="ECO:0000313" key="3">
    <source>
        <dbReference type="EMBL" id="KAL1520174.1"/>
    </source>
</evidence>
<proteinExistence type="predicted"/>
<feature type="region of interest" description="Disordered" evidence="2">
    <location>
        <begin position="1"/>
        <end position="176"/>
    </location>
</feature>
<feature type="region of interest" description="Disordered" evidence="2">
    <location>
        <begin position="949"/>
        <end position="973"/>
    </location>
</feature>
<organism evidence="3 4">
    <name type="scientific">Prymnesium parvum</name>
    <name type="common">Toxic golden alga</name>
    <dbReference type="NCBI Taxonomy" id="97485"/>
    <lineage>
        <taxon>Eukaryota</taxon>
        <taxon>Haptista</taxon>
        <taxon>Haptophyta</taxon>
        <taxon>Prymnesiophyceae</taxon>
        <taxon>Prymnesiales</taxon>
        <taxon>Prymnesiaceae</taxon>
        <taxon>Prymnesium</taxon>
    </lineage>
</organism>
<name>A0AB34JF55_PRYPA</name>
<feature type="region of interest" description="Disordered" evidence="2">
    <location>
        <begin position="436"/>
        <end position="461"/>
    </location>
</feature>
<comment type="caution">
    <text evidence="3">The sequence shown here is derived from an EMBL/GenBank/DDBJ whole genome shotgun (WGS) entry which is preliminary data.</text>
</comment>
<dbReference type="AlphaFoldDB" id="A0AB34JF55"/>
<feature type="coiled-coil region" evidence="1">
    <location>
        <begin position="588"/>
        <end position="653"/>
    </location>
</feature>
<dbReference type="Proteomes" id="UP001515480">
    <property type="component" value="Unassembled WGS sequence"/>
</dbReference>
<feature type="coiled-coil region" evidence="1">
    <location>
        <begin position="692"/>
        <end position="745"/>
    </location>
</feature>
<feature type="region of interest" description="Disordered" evidence="2">
    <location>
        <begin position="324"/>
        <end position="364"/>
    </location>
</feature>
<feature type="compositionally biased region" description="Polar residues" evidence="2">
    <location>
        <begin position="344"/>
        <end position="356"/>
    </location>
</feature>
<keyword evidence="4" id="KW-1185">Reference proteome</keyword>
<feature type="region of interest" description="Disordered" evidence="2">
    <location>
        <begin position="261"/>
        <end position="298"/>
    </location>
</feature>
<sequence>MQAAAPQAPPAPEAESAAPSPMTTASDARFPPVGTDDGAPRAHGARAWTPEAKFPPVGVDDFASPTHGSAARNDKLAAEEEAAERPWAWTPDAKFPPALMDDSAPSTYEQWEADEGAESRAGPQSRAWTPDAKFPPVARGYSPPHSDGATEEEEPSPAGEATSDTVLAGSYVPAPAPTVHASESIADSGVEQASWAAAHFETEAEGALLEAGGAGTEDVIQDRGKAERAIGEVGGDEHIIRVPSCGEVNDAVTETGREIKEPPTQAGSASAEALAQGRGQAEEALPATREDDVTSHTVSGRQAGAFIEAEGETTEVIATIHGDAEGPLLEASGEAPGDVEGSRTDNSMQARGSSTETGEDRAEVVTEDRGEAELASPEAGWESDLAVTEPHGQAYPDALWHADVAASQAANDAGATTAGTAAAVRCVEAKQPTPLAQACSGHPAARARTPAGTSRALWREPRAASADVSKAAIRQAAWEAAYHSGAYSGGKELSKHEVAERLALRRLHDEMHVIREQYEALERAARERRELVLSEAQRKQRVTVECMERRQATFQENMARLDQRRREVAAARLAREEERTRARKAALARRHAELLQQAELRAQRMEAAEQERAEHLKLQRQRLAEQRAAANHKKNLQIQATMHEHEAERARRKHESNDAMELRKRRMQDRQMKREQAAHESVVQGIKTSDAIDQQIAKLEHERQQQSAAKREAYKAAIARRQQELVEEQRRREEKMLQQEEHRQQVLSARNAQDAATLEKNEAWLSQQEVRDELHRQRKQAFIDNKLETTNIHNERIASNLNRFEQSQRQRGEENDRQEIHNLADDMQYFMEKDYFQKLVQEKIVMQHRRKGVEAPMETFSELERKRQPGPLSMDNRFFPIGSKSVGPKYDAPAYSFGSRTEHSPPRMLEKHLASDFLSRGSPGPGTANNDVIAALDRVNHHKKSVAWTMGGRLTPPGKRDEAARPGPADTQISGQHILNTRCRTPPSYSFASNAYTIRSQMEAGASSAPQLLGLSHPGRYPSPADYDIYSATGSMADHKGPTIKFGKADRFLPVDTSARVARQAGPQGYIKAVKSPGPARYKPNSSILSRPLSLGVL</sequence>
<reference evidence="3 4" key="1">
    <citation type="journal article" date="2024" name="Science">
        <title>Giant polyketide synthase enzymes in the biosynthesis of giant marine polyether toxins.</title>
        <authorList>
            <person name="Fallon T.R."/>
            <person name="Shende V.V."/>
            <person name="Wierzbicki I.H."/>
            <person name="Pendleton A.L."/>
            <person name="Watervoot N.F."/>
            <person name="Auber R.P."/>
            <person name="Gonzalez D.J."/>
            <person name="Wisecaver J.H."/>
            <person name="Moore B.S."/>
        </authorList>
    </citation>
    <scope>NUCLEOTIDE SEQUENCE [LARGE SCALE GENOMIC DNA]</scope>
    <source>
        <strain evidence="3 4">12B1</strain>
    </source>
</reference>
<evidence type="ECO:0000256" key="1">
    <source>
        <dbReference type="SAM" id="Coils"/>
    </source>
</evidence>